<dbReference type="Pfam" id="PF08022">
    <property type="entry name" value="FAD_binding_8"/>
    <property type="match status" value="1"/>
</dbReference>
<dbReference type="PROSITE" id="PS51384">
    <property type="entry name" value="FAD_FR"/>
    <property type="match status" value="1"/>
</dbReference>
<evidence type="ECO:0000256" key="5">
    <source>
        <dbReference type="ARBA" id="ARBA00022475"/>
    </source>
</evidence>
<evidence type="ECO:0000313" key="15">
    <source>
        <dbReference type="EMBL" id="PMD23971.1"/>
    </source>
</evidence>
<dbReference type="CDD" id="cd06186">
    <property type="entry name" value="NOX_Duox_like_FAD_NADP"/>
    <property type="match status" value="1"/>
</dbReference>
<dbReference type="Pfam" id="PF01794">
    <property type="entry name" value="Ferric_reduct"/>
    <property type="match status" value="1"/>
</dbReference>
<proteinExistence type="inferred from homology"/>
<keyword evidence="16" id="KW-1185">Reference proteome</keyword>
<evidence type="ECO:0000256" key="6">
    <source>
        <dbReference type="ARBA" id="ARBA00022692"/>
    </source>
</evidence>
<dbReference type="InterPro" id="IPR051410">
    <property type="entry name" value="Ferric/Cupric_Reductase"/>
</dbReference>
<evidence type="ECO:0000256" key="3">
    <source>
        <dbReference type="ARBA" id="ARBA00012668"/>
    </source>
</evidence>
<evidence type="ECO:0000256" key="9">
    <source>
        <dbReference type="ARBA" id="ARBA00023002"/>
    </source>
</evidence>
<sequence>MSSNPAMAVRAAASPAQTGPAAAAAAAAAKALQAEAAIFNQDFYNYIFIICGSLVAALVVWRVGLESVKYVRTLTCLNNDTQSYFRLPSEAFASFKKHVLYAPIFRKRHNREFQLSAAVNVGTLPTRLQLLFLSLYFGTNVAFCVVSIDWTQPLTTAAKELRNRTGVLAVVNMVPLFIMAGRNNILINWIGLSFDTFNLLHRWFGRIVILEAIAHTVSWGVEAFYTPGSEKGSTGGWAAIEKAITTDPMIMYGFIAVVAFVAIALTSNSILRHAFYETFKYLHIALVILAIITIWYHLQLATLPQISLLIGVIVLWLLERLTRIVKVIYRNNAGSKALVEALPGNACRVTVDLARPWTFKSGQHAYLYMPAIGLIQSHPFSVAWSSEEENFNDEKLAVHRQDILAMRKTKISFIIRERTGFTKKLFKKAEASPDGKFVTKCFAEGPYGGLHKMQSYGTVMLFAGGVGITHHVPLLRDLVAGYANGTVAARKIVLVWIIQSPEHLEWIRPWMTSILAMERRRDCLRILLFVSRPRSTKEIHSPSATVQMFPGRPNIETLIDLEIEGQVGAMGVSVCGSGSLSDDVRLACRKRQNISNLDFIEEAFSW</sequence>
<dbReference type="InterPro" id="IPR017938">
    <property type="entry name" value="Riboflavin_synthase-like_b-brl"/>
</dbReference>
<feature type="transmembrane region" description="Helical" evidence="13">
    <location>
        <begin position="46"/>
        <end position="65"/>
    </location>
</feature>
<dbReference type="InterPro" id="IPR017927">
    <property type="entry name" value="FAD-bd_FR_type"/>
</dbReference>
<accession>A0A2J6QCG7</accession>
<keyword evidence="6 13" id="KW-0812">Transmembrane</keyword>
<dbReference type="SFLD" id="SFLDG01168">
    <property type="entry name" value="Ferric_reductase_subgroup_(FRE"/>
    <property type="match status" value="1"/>
</dbReference>
<dbReference type="SUPFAM" id="SSF52343">
    <property type="entry name" value="Ferredoxin reductase-like, C-terminal NADP-linked domain"/>
    <property type="match status" value="1"/>
</dbReference>
<dbReference type="GO" id="GO:0006879">
    <property type="term" value="P:intracellular iron ion homeostasis"/>
    <property type="evidence" value="ECO:0007669"/>
    <property type="project" value="TreeGrafter"/>
</dbReference>
<feature type="transmembrane region" description="Helical" evidence="13">
    <location>
        <begin position="130"/>
        <end position="148"/>
    </location>
</feature>
<comment type="catalytic activity">
    <reaction evidence="12">
        <text>2 a Fe(II)-siderophore + NADP(+) + H(+) = 2 a Fe(III)-siderophore + NADPH</text>
        <dbReference type="Rhea" id="RHEA:28795"/>
        <dbReference type="Rhea" id="RHEA-COMP:11342"/>
        <dbReference type="Rhea" id="RHEA-COMP:11344"/>
        <dbReference type="ChEBI" id="CHEBI:15378"/>
        <dbReference type="ChEBI" id="CHEBI:29033"/>
        <dbReference type="ChEBI" id="CHEBI:29034"/>
        <dbReference type="ChEBI" id="CHEBI:57783"/>
        <dbReference type="ChEBI" id="CHEBI:58349"/>
        <dbReference type="EC" id="1.16.1.9"/>
    </reaction>
</comment>
<evidence type="ECO:0000256" key="4">
    <source>
        <dbReference type="ARBA" id="ARBA00022448"/>
    </source>
</evidence>
<organism evidence="15 16">
    <name type="scientific">Hyaloscypha hepaticicola</name>
    <dbReference type="NCBI Taxonomy" id="2082293"/>
    <lineage>
        <taxon>Eukaryota</taxon>
        <taxon>Fungi</taxon>
        <taxon>Dikarya</taxon>
        <taxon>Ascomycota</taxon>
        <taxon>Pezizomycotina</taxon>
        <taxon>Leotiomycetes</taxon>
        <taxon>Helotiales</taxon>
        <taxon>Hyaloscyphaceae</taxon>
        <taxon>Hyaloscypha</taxon>
    </lineage>
</organism>
<dbReference type="Gene3D" id="3.40.50.80">
    <property type="entry name" value="Nucleotide-binding domain of ferredoxin-NADP reductase (FNR) module"/>
    <property type="match status" value="1"/>
</dbReference>
<dbReference type="Pfam" id="PF08030">
    <property type="entry name" value="NAD_binding_6"/>
    <property type="match status" value="1"/>
</dbReference>
<evidence type="ECO:0000259" key="14">
    <source>
        <dbReference type="PROSITE" id="PS51384"/>
    </source>
</evidence>
<dbReference type="AlphaFoldDB" id="A0A2J6QCG7"/>
<dbReference type="EMBL" id="KZ613473">
    <property type="protein sequence ID" value="PMD23971.1"/>
    <property type="molecule type" value="Genomic_DNA"/>
</dbReference>
<evidence type="ECO:0000256" key="7">
    <source>
        <dbReference type="ARBA" id="ARBA00022982"/>
    </source>
</evidence>
<gene>
    <name evidence="15" type="ORF">NA56DRAFT_686774</name>
</gene>
<feature type="transmembrane region" description="Helical" evidence="13">
    <location>
        <begin position="168"/>
        <end position="191"/>
    </location>
</feature>
<evidence type="ECO:0000256" key="11">
    <source>
        <dbReference type="ARBA" id="ARBA00023136"/>
    </source>
</evidence>
<dbReference type="EC" id="1.16.1.9" evidence="3"/>
<evidence type="ECO:0000256" key="12">
    <source>
        <dbReference type="ARBA" id="ARBA00048483"/>
    </source>
</evidence>
<dbReference type="FunFam" id="3.40.50.80:FF:000023">
    <property type="entry name" value="Putative ferric-chelate reductase"/>
    <property type="match status" value="1"/>
</dbReference>
<dbReference type="PANTHER" id="PTHR32361">
    <property type="entry name" value="FERRIC/CUPRIC REDUCTASE TRANSMEMBRANE COMPONENT"/>
    <property type="match status" value="1"/>
</dbReference>
<evidence type="ECO:0000256" key="2">
    <source>
        <dbReference type="ARBA" id="ARBA00006278"/>
    </source>
</evidence>
<dbReference type="SFLD" id="SFLDS00052">
    <property type="entry name" value="Ferric_Reductase_Domain"/>
    <property type="match status" value="1"/>
</dbReference>
<dbReference type="PANTHER" id="PTHR32361:SF24">
    <property type="entry name" value="REDUCTASE, PUTATIVE (AFU_ORTHOLOGUE AFUA_3G10820)-RELATED"/>
    <property type="match status" value="1"/>
</dbReference>
<dbReference type="InterPro" id="IPR039261">
    <property type="entry name" value="FNR_nucleotide-bd"/>
</dbReference>
<keyword evidence="10" id="KW-0406">Ion transport</keyword>
<dbReference type="InterPro" id="IPR013121">
    <property type="entry name" value="Fe_red_NAD-bd_6"/>
</dbReference>
<dbReference type="Proteomes" id="UP000235672">
    <property type="component" value="Unassembled WGS sequence"/>
</dbReference>
<reference evidence="15 16" key="1">
    <citation type="submission" date="2016-05" db="EMBL/GenBank/DDBJ databases">
        <title>A degradative enzymes factory behind the ericoid mycorrhizal symbiosis.</title>
        <authorList>
            <consortium name="DOE Joint Genome Institute"/>
            <person name="Martino E."/>
            <person name="Morin E."/>
            <person name="Grelet G."/>
            <person name="Kuo A."/>
            <person name="Kohler A."/>
            <person name="Daghino S."/>
            <person name="Barry K."/>
            <person name="Choi C."/>
            <person name="Cichocki N."/>
            <person name="Clum A."/>
            <person name="Copeland A."/>
            <person name="Hainaut M."/>
            <person name="Haridas S."/>
            <person name="Labutti K."/>
            <person name="Lindquist E."/>
            <person name="Lipzen A."/>
            <person name="Khouja H.-R."/>
            <person name="Murat C."/>
            <person name="Ohm R."/>
            <person name="Olson A."/>
            <person name="Spatafora J."/>
            <person name="Veneault-Fourrey C."/>
            <person name="Henrissat B."/>
            <person name="Grigoriev I."/>
            <person name="Martin F."/>
            <person name="Perotto S."/>
        </authorList>
    </citation>
    <scope>NUCLEOTIDE SEQUENCE [LARGE SCALE GENOMIC DNA]</scope>
    <source>
        <strain evidence="15 16">UAMH 7357</strain>
    </source>
</reference>
<feature type="domain" description="FAD-binding FR-type" evidence="14">
    <location>
        <begin position="314"/>
        <end position="453"/>
    </location>
</feature>
<dbReference type="SUPFAM" id="SSF63380">
    <property type="entry name" value="Riboflavin synthase domain-like"/>
    <property type="match status" value="1"/>
</dbReference>
<comment type="similarity">
    <text evidence="2">Belongs to the ferric reductase (FRE) family.</text>
</comment>
<evidence type="ECO:0000256" key="1">
    <source>
        <dbReference type="ARBA" id="ARBA00004651"/>
    </source>
</evidence>
<dbReference type="GO" id="GO:0005886">
    <property type="term" value="C:plasma membrane"/>
    <property type="evidence" value="ECO:0007669"/>
    <property type="project" value="UniProtKB-SubCell"/>
</dbReference>
<evidence type="ECO:0000256" key="8">
    <source>
        <dbReference type="ARBA" id="ARBA00022989"/>
    </source>
</evidence>
<feature type="transmembrane region" description="Helical" evidence="13">
    <location>
        <begin position="302"/>
        <end position="318"/>
    </location>
</feature>
<dbReference type="STRING" id="1745343.A0A2J6QCG7"/>
<evidence type="ECO:0000256" key="10">
    <source>
        <dbReference type="ARBA" id="ARBA00023065"/>
    </source>
</evidence>
<dbReference type="GO" id="GO:0052851">
    <property type="term" value="F:ferric-chelate reductase (NADPH) activity"/>
    <property type="evidence" value="ECO:0007669"/>
    <property type="project" value="UniProtKB-EC"/>
</dbReference>
<keyword evidence="9" id="KW-0560">Oxidoreductase</keyword>
<keyword evidence="5" id="KW-1003">Cell membrane</keyword>
<dbReference type="InterPro" id="IPR013112">
    <property type="entry name" value="FAD-bd_8"/>
</dbReference>
<dbReference type="GO" id="GO:0015677">
    <property type="term" value="P:copper ion import"/>
    <property type="evidence" value="ECO:0007669"/>
    <property type="project" value="TreeGrafter"/>
</dbReference>
<keyword evidence="7" id="KW-0249">Electron transport</keyword>
<name>A0A2J6QCG7_9HELO</name>
<keyword evidence="4" id="KW-0813">Transport</keyword>
<comment type="subcellular location">
    <subcellularLocation>
        <location evidence="1">Cell membrane</location>
        <topology evidence="1">Multi-pass membrane protein</topology>
    </subcellularLocation>
</comment>
<dbReference type="InterPro" id="IPR013130">
    <property type="entry name" value="Fe3_Rdtase_TM_dom"/>
</dbReference>
<keyword evidence="11 13" id="KW-0472">Membrane</keyword>
<dbReference type="GO" id="GO:0006826">
    <property type="term" value="P:iron ion transport"/>
    <property type="evidence" value="ECO:0007669"/>
    <property type="project" value="UniProtKB-ARBA"/>
</dbReference>
<keyword evidence="8 13" id="KW-1133">Transmembrane helix</keyword>
<dbReference type="OrthoDB" id="4494341at2759"/>
<evidence type="ECO:0000256" key="13">
    <source>
        <dbReference type="SAM" id="Phobius"/>
    </source>
</evidence>
<feature type="transmembrane region" description="Helical" evidence="13">
    <location>
        <begin position="249"/>
        <end position="271"/>
    </location>
</feature>
<evidence type="ECO:0000313" key="16">
    <source>
        <dbReference type="Proteomes" id="UP000235672"/>
    </source>
</evidence>
<feature type="transmembrane region" description="Helical" evidence="13">
    <location>
        <begin position="278"/>
        <end position="296"/>
    </location>
</feature>
<protein>
    <recommendedName>
        <fullName evidence="3">ferric-chelate reductase (NADPH)</fullName>
        <ecNumber evidence="3">1.16.1.9</ecNumber>
    </recommendedName>
</protein>